<evidence type="ECO:0000313" key="3">
    <source>
        <dbReference type="EMBL" id="BAJ47194.1"/>
    </source>
</evidence>
<dbReference type="InterPro" id="IPR004305">
    <property type="entry name" value="Thiaminase-2/PQQC"/>
</dbReference>
<keyword evidence="1 3" id="KW-0560">Oxidoreductase</keyword>
<sequence>MKLFYNGKLTPQQVRGWIINRYYYQRQIPVKDSIILSNITEPVSRKMWLQRMMKREGLGAYRGDVEGWAKFAEAAGIASTTLEKMDILPGVRMAVDAYINFVRTVSWFEGAAASLSELFALDELPKRITALRNHYNWIDQRGVEFFLERLSYLKEDVDLVLELVAPHIRGREMLKKCLQAAAFNCDVHWSMLDAIYMGYVVSKKATAP</sequence>
<dbReference type="STRING" id="311458.CSUB_C0208"/>
<evidence type="ECO:0000259" key="2">
    <source>
        <dbReference type="Pfam" id="PF03070"/>
    </source>
</evidence>
<reference evidence="3 6" key="2">
    <citation type="journal article" date="2011" name="Nucleic Acids Res.">
        <title>Insights into the evolution of Archaea and eukaryotic protein modifier systems revealed by the genome of a novel archaeal group.</title>
        <authorList>
            <person name="Nunoura T."/>
            <person name="Takaki Y."/>
            <person name="Kakuta J."/>
            <person name="Nishi S."/>
            <person name="Sugahara J."/>
            <person name="Kazama H."/>
            <person name="Chee G."/>
            <person name="Hattori M."/>
            <person name="Kanai A."/>
            <person name="Atomi H."/>
            <person name="Takai K."/>
            <person name="Takami H."/>
        </authorList>
    </citation>
    <scope>NUCLEOTIDE SEQUENCE [LARGE SCALE GENOMIC DNA]</scope>
</reference>
<evidence type="ECO:0000256" key="1">
    <source>
        <dbReference type="ARBA" id="ARBA00023002"/>
    </source>
</evidence>
<proteinExistence type="predicted"/>
<dbReference type="EMBL" id="AP011830">
    <property type="protein sequence ID" value="BAJ47194.1"/>
    <property type="molecule type" value="Genomic_DNA"/>
</dbReference>
<organism evidence="3 6">
    <name type="scientific">Caldiarchaeum subterraneum</name>
    <dbReference type="NCBI Taxonomy" id="311458"/>
    <lineage>
        <taxon>Archaea</taxon>
        <taxon>Nitrososphaerota</taxon>
        <taxon>Candidatus Caldarchaeales</taxon>
        <taxon>Candidatus Caldarchaeaceae</taxon>
        <taxon>Candidatus Caldarchaeum</taxon>
    </lineage>
</organism>
<dbReference type="KEGG" id="csu:CSUB_C0208"/>
<feature type="domain" description="Thiaminase-2/PQQC" evidence="2">
    <location>
        <begin position="4"/>
        <end position="193"/>
    </location>
</feature>
<dbReference type="Gene3D" id="1.20.910.10">
    <property type="entry name" value="Heme oxygenase-like"/>
    <property type="match status" value="1"/>
</dbReference>
<reference evidence="3 6" key="1">
    <citation type="journal article" date="2005" name="Environ. Microbiol.">
        <title>Genetic and functional properties of uncultivated thermophilic crenarchaeotes from a subsurface gold mine as revealed by analysis of genome fragments.</title>
        <authorList>
            <person name="Nunoura T."/>
            <person name="Hirayama H."/>
            <person name="Takami H."/>
            <person name="Oida H."/>
            <person name="Nishi S."/>
            <person name="Shimamura S."/>
            <person name="Suzuki Y."/>
            <person name="Inagaki F."/>
            <person name="Takai K."/>
            <person name="Nealson K.H."/>
            <person name="Horikoshi K."/>
        </authorList>
    </citation>
    <scope>NUCLEOTIDE SEQUENCE [LARGE SCALE GENOMIC DNA]</scope>
</reference>
<dbReference type="InterPro" id="IPR039068">
    <property type="entry name" value="PqqC-like"/>
</dbReference>
<dbReference type="Pfam" id="PF03070">
    <property type="entry name" value="TENA_THI-4"/>
    <property type="match status" value="1"/>
</dbReference>
<dbReference type="EMBL" id="BA000048">
    <property type="protein sequence ID" value="BAJ50069.1"/>
    <property type="molecule type" value="Genomic_DNA"/>
</dbReference>
<gene>
    <name evidence="5" type="ORF">CSUB_C0208</name>
    <name evidence="3" type="ORF">HGMM_F15C07C11</name>
    <name evidence="4" type="ORF">HGMM_F15E11C39</name>
</gene>
<dbReference type="SUPFAM" id="SSF48613">
    <property type="entry name" value="Heme oxygenase-like"/>
    <property type="match status" value="1"/>
</dbReference>
<dbReference type="EMBL" id="AP011831">
    <property type="protein sequence ID" value="BAJ47265.1"/>
    <property type="molecule type" value="Genomic_DNA"/>
</dbReference>
<dbReference type="BioCyc" id="CCAL311458:G131R-211-MONOMER"/>
<dbReference type="AlphaFoldDB" id="E6N4H5"/>
<dbReference type="InterPro" id="IPR016084">
    <property type="entry name" value="Haem_Oase-like_multi-hlx"/>
</dbReference>
<dbReference type="GO" id="GO:0033732">
    <property type="term" value="F:pyrroloquinoline-quinone synthase activity"/>
    <property type="evidence" value="ECO:0007669"/>
    <property type="project" value="UniProtKB-EC"/>
</dbReference>
<dbReference type="PANTHER" id="PTHR40279">
    <property type="entry name" value="PQQC-LIKE PROTEIN"/>
    <property type="match status" value="1"/>
</dbReference>
<dbReference type="EC" id="1.3.3.11" evidence="3"/>
<evidence type="ECO:0000313" key="4">
    <source>
        <dbReference type="EMBL" id="BAJ47265.1"/>
    </source>
</evidence>
<name>E6N4H5_CALS0</name>
<dbReference type="Proteomes" id="UP000008120">
    <property type="component" value="Chromosome"/>
</dbReference>
<dbReference type="PANTHER" id="PTHR40279:SF3">
    <property type="entry name" value="4-AMINOBENZOATE SYNTHASE"/>
    <property type="match status" value="1"/>
</dbReference>
<evidence type="ECO:0000313" key="5">
    <source>
        <dbReference type="EMBL" id="BAJ50069.1"/>
    </source>
</evidence>
<protein>
    <submittedName>
        <fullName evidence="3">Pyrroloquinoline-quinone synthase</fullName>
        <ecNumber evidence="3">1.3.3.11</ecNumber>
    </submittedName>
</protein>
<accession>E6N4H5</accession>
<evidence type="ECO:0000313" key="6">
    <source>
        <dbReference type="Proteomes" id="UP000008120"/>
    </source>
</evidence>